<dbReference type="EMBL" id="JAQQPZ010000008">
    <property type="protein sequence ID" value="MDD8059651.1"/>
    <property type="molecule type" value="Genomic_DNA"/>
</dbReference>
<dbReference type="RefSeq" id="WP_238104202.1">
    <property type="nucleotide sequence ID" value="NZ_JAQQPZ010000008.1"/>
</dbReference>
<dbReference type="PANTHER" id="PTHR30086">
    <property type="entry name" value="ARGININE EXPORTER PROTEIN ARGO"/>
    <property type="match status" value="1"/>
</dbReference>
<evidence type="ECO:0000256" key="4">
    <source>
        <dbReference type="ARBA" id="ARBA00022989"/>
    </source>
</evidence>
<evidence type="ECO:0000313" key="8">
    <source>
        <dbReference type="Proteomes" id="UP001213691"/>
    </source>
</evidence>
<feature type="transmembrane region" description="Helical" evidence="6">
    <location>
        <begin position="68"/>
        <end position="87"/>
    </location>
</feature>
<reference evidence="7 8" key="1">
    <citation type="submission" date="2023-02" db="EMBL/GenBank/DDBJ databases">
        <title>Genome sequence of Shewanella metallivivens ER-Te-42B-Light, sp. nov., enriched from sulfide tube worms (Riftia pachyptila) isolated from Explorer Ridge in the Pacific Ocean.</title>
        <authorList>
            <person name="Maltman C."/>
            <person name="Kuzyk S.B."/>
            <person name="Kyndt J.A."/>
            <person name="Yurkov V."/>
        </authorList>
    </citation>
    <scope>NUCLEOTIDE SEQUENCE [LARGE SCALE GENOMIC DNA]</scope>
    <source>
        <strain evidence="7 8">ER-Te-42B-Light</strain>
    </source>
</reference>
<evidence type="ECO:0000256" key="6">
    <source>
        <dbReference type="SAM" id="Phobius"/>
    </source>
</evidence>
<feature type="transmembrane region" description="Helical" evidence="6">
    <location>
        <begin position="117"/>
        <end position="141"/>
    </location>
</feature>
<evidence type="ECO:0000313" key="7">
    <source>
        <dbReference type="EMBL" id="MDD8059651.1"/>
    </source>
</evidence>
<keyword evidence="3 6" id="KW-0812">Transmembrane</keyword>
<feature type="transmembrane region" description="Helical" evidence="6">
    <location>
        <begin position="147"/>
        <end position="171"/>
    </location>
</feature>
<keyword evidence="4 6" id="KW-1133">Transmembrane helix</keyword>
<keyword evidence="5 6" id="KW-0472">Membrane</keyword>
<keyword evidence="8" id="KW-1185">Reference proteome</keyword>
<proteinExistence type="predicted"/>
<name>A0ABT5TM13_9GAMM</name>
<keyword evidence="2" id="KW-1003">Cell membrane</keyword>
<sequence>MVTSALLQGLILGAGMIIPIGAQNSYLLSQGIKRNHHILAATICMFCDVILIGLGIFGGGKLIASSEWLMLIIGWGGISFLIVYAVISLRNVWRNQYQVTTHEAAANSRKHIIGTTLAVTLLNPHVYLDTVMILGSVGGMFEGNERWAFAIGTVLASVLWFYSLAFGAAKLAPWLGKPQIQRVVDALVGAIMLFIAYSVFNTLLYHGVPLPH</sequence>
<dbReference type="PANTHER" id="PTHR30086:SF20">
    <property type="entry name" value="ARGININE EXPORTER PROTEIN ARGO-RELATED"/>
    <property type="match status" value="1"/>
</dbReference>
<feature type="transmembrane region" description="Helical" evidence="6">
    <location>
        <begin position="6"/>
        <end position="26"/>
    </location>
</feature>
<accession>A0ABT5TM13</accession>
<feature type="transmembrane region" description="Helical" evidence="6">
    <location>
        <begin position="38"/>
        <end position="56"/>
    </location>
</feature>
<comment type="subcellular location">
    <subcellularLocation>
        <location evidence="1">Cell membrane</location>
        <topology evidence="1">Multi-pass membrane protein</topology>
    </subcellularLocation>
</comment>
<organism evidence="7 8">
    <name type="scientific">Shewanella metallivivens</name>
    <dbReference type="NCBI Taxonomy" id="2872342"/>
    <lineage>
        <taxon>Bacteria</taxon>
        <taxon>Pseudomonadati</taxon>
        <taxon>Pseudomonadota</taxon>
        <taxon>Gammaproteobacteria</taxon>
        <taxon>Alteromonadales</taxon>
        <taxon>Shewanellaceae</taxon>
        <taxon>Shewanella</taxon>
    </lineage>
</organism>
<dbReference type="Pfam" id="PF01810">
    <property type="entry name" value="LysE"/>
    <property type="match status" value="1"/>
</dbReference>
<evidence type="ECO:0000256" key="3">
    <source>
        <dbReference type="ARBA" id="ARBA00022692"/>
    </source>
</evidence>
<dbReference type="Proteomes" id="UP001213691">
    <property type="component" value="Unassembled WGS sequence"/>
</dbReference>
<evidence type="ECO:0000256" key="2">
    <source>
        <dbReference type="ARBA" id="ARBA00022475"/>
    </source>
</evidence>
<evidence type="ECO:0000256" key="5">
    <source>
        <dbReference type="ARBA" id="ARBA00023136"/>
    </source>
</evidence>
<gene>
    <name evidence="7" type="ORF">PQR79_11105</name>
</gene>
<dbReference type="InterPro" id="IPR001123">
    <property type="entry name" value="LeuE-type"/>
</dbReference>
<protein>
    <submittedName>
        <fullName evidence="7">LysE/ArgO family amino acid transporter</fullName>
    </submittedName>
</protein>
<evidence type="ECO:0000256" key="1">
    <source>
        <dbReference type="ARBA" id="ARBA00004651"/>
    </source>
</evidence>
<comment type="caution">
    <text evidence="7">The sequence shown here is derived from an EMBL/GenBank/DDBJ whole genome shotgun (WGS) entry which is preliminary data.</text>
</comment>
<feature type="transmembrane region" description="Helical" evidence="6">
    <location>
        <begin position="183"/>
        <end position="205"/>
    </location>
</feature>